<feature type="domain" description="GH16" evidence="3">
    <location>
        <begin position="30"/>
        <end position="286"/>
    </location>
</feature>
<evidence type="ECO:0000313" key="5">
    <source>
        <dbReference type="Proteomes" id="UP000680866"/>
    </source>
</evidence>
<gene>
    <name evidence="4" type="ORF">Prubr_35340</name>
</gene>
<sequence>MSRTRPRTLLALAVAGASLAAMLVAPQTSGTALAAPGPLTWSDEFNGPAGSAPDPSKWSYDIGGGGWGNNEQQYYTNSRSNSALDGNGNLVITARRENPANYNCHYGRCQYTSARLLTANKFTQAYGRFEARIKVPRGQGIWPAFWMLGDNIGSVGWPNSGEIDIMENIGREPSTVHGTLHGPGYSAGDSITSSYTLPGGRRLADDFHVYTVDWAPDSITWYIDGIQYGRKTPADLRGNRWVFDHPFFMILNVAVGGYWPGYPDGSTQFPQQMTIDYVRVYAHQNNGGGGGNAIVGYANKCIDVPGGNSVDGARLQLWTCNGTAAQNWTAPGDGTLRALGKCMDVAWGSTANGAAIQLANCSGNPAQQFVLSAAGDLVNPQANKCVDVSAYNSADGTPLQLWECNGGANQKWRRA</sequence>
<dbReference type="AlphaFoldDB" id="A0A810N477"/>
<dbReference type="PANTHER" id="PTHR10963:SF55">
    <property type="entry name" value="GLYCOSIDE HYDROLASE FAMILY 16 PROTEIN"/>
    <property type="match status" value="1"/>
</dbReference>
<evidence type="ECO:0000313" key="4">
    <source>
        <dbReference type="EMBL" id="BCJ66513.1"/>
    </source>
</evidence>
<dbReference type="GO" id="GO:0005975">
    <property type="term" value="P:carbohydrate metabolic process"/>
    <property type="evidence" value="ECO:0007669"/>
    <property type="project" value="InterPro"/>
</dbReference>
<dbReference type="Pfam" id="PF00722">
    <property type="entry name" value="Glyco_hydro_16"/>
    <property type="match status" value="1"/>
</dbReference>
<feature type="chain" id="PRO_5032455198" evidence="2">
    <location>
        <begin position="35"/>
        <end position="415"/>
    </location>
</feature>
<dbReference type="SUPFAM" id="SSF50370">
    <property type="entry name" value="Ricin B-like lectins"/>
    <property type="match status" value="1"/>
</dbReference>
<dbReference type="InterPro" id="IPR035992">
    <property type="entry name" value="Ricin_B-like_lectins"/>
</dbReference>
<dbReference type="InterPro" id="IPR000772">
    <property type="entry name" value="Ricin_B_lectin"/>
</dbReference>
<dbReference type="KEGG" id="pry:Prubr_35340"/>
<dbReference type="SMART" id="SM00458">
    <property type="entry name" value="RICIN"/>
    <property type="match status" value="1"/>
</dbReference>
<feature type="signal peptide" evidence="2">
    <location>
        <begin position="1"/>
        <end position="34"/>
    </location>
</feature>
<dbReference type="PROSITE" id="PS50231">
    <property type="entry name" value="RICIN_B_LECTIN"/>
    <property type="match status" value="1"/>
</dbReference>
<keyword evidence="5" id="KW-1185">Reference proteome</keyword>
<protein>
    <submittedName>
        <fullName evidence="4">Hydrolase</fullName>
    </submittedName>
</protein>
<dbReference type="Gene3D" id="2.60.120.200">
    <property type="match status" value="1"/>
</dbReference>
<dbReference type="PROSITE" id="PS51762">
    <property type="entry name" value="GH16_2"/>
    <property type="match status" value="1"/>
</dbReference>
<evidence type="ECO:0000256" key="2">
    <source>
        <dbReference type="SAM" id="SignalP"/>
    </source>
</evidence>
<keyword evidence="2" id="KW-0732">Signal</keyword>
<organism evidence="4 5">
    <name type="scientific">Polymorphospora rubra</name>
    <dbReference type="NCBI Taxonomy" id="338584"/>
    <lineage>
        <taxon>Bacteria</taxon>
        <taxon>Bacillati</taxon>
        <taxon>Actinomycetota</taxon>
        <taxon>Actinomycetes</taxon>
        <taxon>Micromonosporales</taxon>
        <taxon>Micromonosporaceae</taxon>
        <taxon>Polymorphospora</taxon>
    </lineage>
</organism>
<accession>A0A810N477</accession>
<comment type="similarity">
    <text evidence="1">Belongs to the glycosyl hydrolase 16 family.</text>
</comment>
<proteinExistence type="inferred from homology"/>
<dbReference type="PANTHER" id="PTHR10963">
    <property type="entry name" value="GLYCOSYL HYDROLASE-RELATED"/>
    <property type="match status" value="1"/>
</dbReference>
<dbReference type="InterPro" id="IPR050546">
    <property type="entry name" value="Glycosyl_Hydrlase_16"/>
</dbReference>
<dbReference type="GO" id="GO:0004553">
    <property type="term" value="F:hydrolase activity, hydrolyzing O-glycosyl compounds"/>
    <property type="evidence" value="ECO:0007669"/>
    <property type="project" value="InterPro"/>
</dbReference>
<dbReference type="Pfam" id="PF00652">
    <property type="entry name" value="Ricin_B_lectin"/>
    <property type="match status" value="1"/>
</dbReference>
<dbReference type="Gene3D" id="2.80.10.50">
    <property type="match status" value="2"/>
</dbReference>
<dbReference type="SUPFAM" id="SSF49899">
    <property type="entry name" value="Concanavalin A-like lectins/glucanases"/>
    <property type="match status" value="1"/>
</dbReference>
<dbReference type="CDD" id="cd23452">
    <property type="entry name" value="beta-trefoil_Ricin_RPI"/>
    <property type="match status" value="1"/>
</dbReference>
<dbReference type="Proteomes" id="UP000680866">
    <property type="component" value="Chromosome"/>
</dbReference>
<dbReference type="EMBL" id="AP023359">
    <property type="protein sequence ID" value="BCJ66513.1"/>
    <property type="molecule type" value="Genomic_DNA"/>
</dbReference>
<dbReference type="CDD" id="cd08023">
    <property type="entry name" value="GH16_laminarinase_like"/>
    <property type="match status" value="1"/>
</dbReference>
<reference evidence="4" key="1">
    <citation type="submission" date="2020-08" db="EMBL/GenBank/DDBJ databases">
        <title>Whole genome shotgun sequence of Polymorphospora rubra NBRC 101157.</title>
        <authorList>
            <person name="Komaki H."/>
            <person name="Tamura T."/>
        </authorList>
    </citation>
    <scope>NUCLEOTIDE SEQUENCE</scope>
    <source>
        <strain evidence="4">NBRC 101157</strain>
    </source>
</reference>
<evidence type="ECO:0000259" key="3">
    <source>
        <dbReference type="PROSITE" id="PS51762"/>
    </source>
</evidence>
<evidence type="ECO:0000256" key="1">
    <source>
        <dbReference type="ARBA" id="ARBA00006865"/>
    </source>
</evidence>
<dbReference type="InterPro" id="IPR013320">
    <property type="entry name" value="ConA-like_dom_sf"/>
</dbReference>
<dbReference type="InterPro" id="IPR000757">
    <property type="entry name" value="Beta-glucanase-like"/>
</dbReference>
<keyword evidence="4" id="KW-0378">Hydrolase</keyword>
<name>A0A810N477_9ACTN</name>